<evidence type="ECO:0000256" key="4">
    <source>
        <dbReference type="ARBA" id="ARBA00023015"/>
    </source>
</evidence>
<dbReference type="PANTHER" id="PTHR11078:SF3">
    <property type="entry name" value="ANTITERMINATION NUSB DOMAIN-CONTAINING PROTEIN"/>
    <property type="match status" value="1"/>
</dbReference>
<name>A0A094QQV2_9ZZZZ</name>
<accession>A0A094QQV2</accession>
<sequence>MSARSKARKQSLDLLYESDIRGTSSTDLLSLRDVIDDGPDARPIREYTKVLVNGVNEHIRKIDELISTYAQGWDMDRLPAVDRNVLRIGIYEILWQEDVPHAVAIDEALAMAKQLSTDESSVYIHGVLGRISSISKELNL</sequence>
<dbReference type="GO" id="GO:0031564">
    <property type="term" value="P:transcription antitermination"/>
    <property type="evidence" value="ECO:0007669"/>
    <property type="project" value="UniProtKB-KW"/>
</dbReference>
<dbReference type="InterPro" id="IPR011605">
    <property type="entry name" value="NusB_fam"/>
</dbReference>
<dbReference type="SUPFAM" id="SSF48013">
    <property type="entry name" value="NusB-like"/>
    <property type="match status" value="1"/>
</dbReference>
<dbReference type="InterPro" id="IPR035926">
    <property type="entry name" value="NusB-like_sf"/>
</dbReference>
<reference evidence="7" key="1">
    <citation type="submission" date="2014-05" db="EMBL/GenBank/DDBJ databases">
        <title>Key roles for freshwater Actinobacteria revealed by deep metagenomic sequencing.</title>
        <authorList>
            <person name="Ghai R."/>
            <person name="Mizuno C.M."/>
            <person name="Picazo A."/>
            <person name="Camacho A."/>
            <person name="Rodriguez-Valera F."/>
        </authorList>
    </citation>
    <scope>NUCLEOTIDE SEQUENCE</scope>
</reference>
<keyword evidence="4" id="KW-0805">Transcription regulation</keyword>
<evidence type="ECO:0000256" key="5">
    <source>
        <dbReference type="ARBA" id="ARBA00023163"/>
    </source>
</evidence>
<keyword evidence="3" id="KW-0694">RNA-binding</keyword>
<gene>
    <name evidence="7" type="ORF">GM50_12975</name>
</gene>
<dbReference type="GO" id="GO:0005829">
    <property type="term" value="C:cytosol"/>
    <property type="evidence" value="ECO:0007669"/>
    <property type="project" value="TreeGrafter"/>
</dbReference>
<dbReference type="Gene3D" id="1.10.940.10">
    <property type="entry name" value="NusB-like"/>
    <property type="match status" value="1"/>
</dbReference>
<dbReference type="PANTHER" id="PTHR11078">
    <property type="entry name" value="N UTILIZATION SUBSTANCE PROTEIN B-RELATED"/>
    <property type="match status" value="1"/>
</dbReference>
<evidence type="ECO:0000256" key="3">
    <source>
        <dbReference type="ARBA" id="ARBA00022884"/>
    </source>
</evidence>
<dbReference type="NCBIfam" id="TIGR01951">
    <property type="entry name" value="nusB"/>
    <property type="match status" value="1"/>
</dbReference>
<evidence type="ECO:0000313" key="7">
    <source>
        <dbReference type="EMBL" id="KGA17011.1"/>
    </source>
</evidence>
<evidence type="ECO:0000259" key="6">
    <source>
        <dbReference type="Pfam" id="PF01029"/>
    </source>
</evidence>
<dbReference type="Pfam" id="PF01029">
    <property type="entry name" value="NusB"/>
    <property type="match status" value="1"/>
</dbReference>
<dbReference type="GO" id="GO:0003723">
    <property type="term" value="F:RNA binding"/>
    <property type="evidence" value="ECO:0007669"/>
    <property type="project" value="UniProtKB-KW"/>
</dbReference>
<dbReference type="GO" id="GO:0006353">
    <property type="term" value="P:DNA-templated transcription termination"/>
    <property type="evidence" value="ECO:0007669"/>
    <property type="project" value="InterPro"/>
</dbReference>
<feature type="domain" description="NusB/RsmB/TIM44" evidence="6">
    <location>
        <begin position="6"/>
        <end position="132"/>
    </location>
</feature>
<comment type="caution">
    <text evidence="7">The sequence shown here is derived from an EMBL/GenBank/DDBJ whole genome shotgun (WGS) entry which is preliminary data.</text>
</comment>
<proteinExistence type="inferred from homology"/>
<protein>
    <recommendedName>
        <fullName evidence="6">NusB/RsmB/TIM44 domain-containing protein</fullName>
    </recommendedName>
</protein>
<dbReference type="AlphaFoldDB" id="A0A094QQV2"/>
<dbReference type="EMBL" id="JNSK01000052">
    <property type="protein sequence ID" value="KGA17011.1"/>
    <property type="molecule type" value="Genomic_DNA"/>
</dbReference>
<evidence type="ECO:0000256" key="1">
    <source>
        <dbReference type="ARBA" id="ARBA00005952"/>
    </source>
</evidence>
<comment type="similarity">
    <text evidence="1">Belongs to the NusB family.</text>
</comment>
<keyword evidence="5" id="KW-0804">Transcription</keyword>
<keyword evidence="2" id="KW-0889">Transcription antitermination</keyword>
<dbReference type="InterPro" id="IPR006027">
    <property type="entry name" value="NusB_RsmB_TIM44"/>
</dbReference>
<organism evidence="7">
    <name type="scientific">freshwater metagenome</name>
    <dbReference type="NCBI Taxonomy" id="449393"/>
    <lineage>
        <taxon>unclassified sequences</taxon>
        <taxon>metagenomes</taxon>
        <taxon>ecological metagenomes</taxon>
    </lineage>
</organism>
<evidence type="ECO:0000256" key="2">
    <source>
        <dbReference type="ARBA" id="ARBA00022814"/>
    </source>
</evidence>
<dbReference type="HAMAP" id="MF_00073">
    <property type="entry name" value="NusB"/>
    <property type="match status" value="1"/>
</dbReference>